<evidence type="ECO:0008006" key="3">
    <source>
        <dbReference type="Google" id="ProtNLM"/>
    </source>
</evidence>
<protein>
    <recommendedName>
        <fullName evidence="3">DUF1822 family protein</fullName>
    </recommendedName>
</protein>
<gene>
    <name evidence="1" type="ORF">LYNGBM3L_17090</name>
</gene>
<reference evidence="2" key="1">
    <citation type="journal article" date="2011" name="Proc. Natl. Acad. Sci. U.S.A.">
        <title>Genomic insights into the physiology and ecology of the marine filamentous cyanobacterium Lyngbya majuscula.</title>
        <authorList>
            <person name="Jones A.C."/>
            <person name="Monroe E.A."/>
            <person name="Podell S."/>
            <person name="Hess W.R."/>
            <person name="Klages S."/>
            <person name="Esquenazi E."/>
            <person name="Niessen S."/>
            <person name="Hoover H."/>
            <person name="Rothmann M."/>
            <person name="Lasken R.S."/>
            <person name="Yates J.R.III."/>
            <person name="Reinhardt R."/>
            <person name="Kube M."/>
            <person name="Burkart M.D."/>
            <person name="Allen E.E."/>
            <person name="Dorrestein P.C."/>
            <person name="Gerwick W.H."/>
            <person name="Gerwick L."/>
        </authorList>
    </citation>
    <scope>NUCLEOTIDE SEQUENCE [LARGE SCALE GENOMIC DNA]</scope>
    <source>
        <strain evidence="2">3L</strain>
    </source>
</reference>
<evidence type="ECO:0000313" key="2">
    <source>
        <dbReference type="Proteomes" id="UP000003959"/>
    </source>
</evidence>
<accession>F4XSD6</accession>
<dbReference type="EMBL" id="GL890920">
    <property type="protein sequence ID" value="EGJ32515.1"/>
    <property type="molecule type" value="Genomic_DNA"/>
</dbReference>
<dbReference type="eggNOG" id="COG3415">
    <property type="taxonomic scope" value="Bacteria"/>
</dbReference>
<name>F4XSD6_9CYAN</name>
<dbReference type="Pfam" id="PF08852">
    <property type="entry name" value="DUF1822"/>
    <property type="match status" value="1"/>
</dbReference>
<dbReference type="InterPro" id="IPR014951">
    <property type="entry name" value="DUF1822"/>
</dbReference>
<organism evidence="1 2">
    <name type="scientific">Moorena producens 3L</name>
    <dbReference type="NCBI Taxonomy" id="489825"/>
    <lineage>
        <taxon>Bacteria</taxon>
        <taxon>Bacillati</taxon>
        <taxon>Cyanobacteriota</taxon>
        <taxon>Cyanophyceae</taxon>
        <taxon>Coleofasciculales</taxon>
        <taxon>Coleofasciculaceae</taxon>
        <taxon>Moorena</taxon>
    </lineage>
</organism>
<proteinExistence type="predicted"/>
<dbReference type="RefSeq" id="WP_008184662.1">
    <property type="nucleotide sequence ID" value="NZ_GL890920.1"/>
</dbReference>
<dbReference type="AlphaFoldDB" id="F4XSD6"/>
<keyword evidence="2" id="KW-1185">Reference proteome</keyword>
<dbReference type="HOGENOM" id="CLU_073017_0_0_3"/>
<evidence type="ECO:0000313" key="1">
    <source>
        <dbReference type="EMBL" id="EGJ32515.1"/>
    </source>
</evidence>
<dbReference type="Proteomes" id="UP000003959">
    <property type="component" value="Unassembled WGS sequence"/>
</dbReference>
<sequence>MTNQNMQNLEITLGIEAHRFASKFAAEQATTAKSKQVYFNTLAVYAVHRYLKYLGIDTDLKESDCWNPILRHQWNVADLVVPDIGRLECRPVLPGETTVSLPPEVTEDRIGYLAIQFSEHLDQVQLLGFAKAVVADVIEVSRLRSVDDLIGELSPLPVVNPLKLKDLEKLFDDTWQAVDAVLAPRQFAFRNLEINDDVIERAKKITLGLSADSQQVDLVVSQWLAENQEVGFLFQVHPTEKNEFLPLGLKLKVMLESDSEEVEAQEADSWIQIALTELPGKLVTVQISLNDESVTEEFVA</sequence>